<dbReference type="Pfam" id="PF00126">
    <property type="entry name" value="HTH_1"/>
    <property type="match status" value="1"/>
</dbReference>
<protein>
    <submittedName>
        <fullName evidence="6">LysR substrate-binding domain-containing protein</fullName>
    </submittedName>
</protein>
<evidence type="ECO:0000259" key="5">
    <source>
        <dbReference type="PROSITE" id="PS50931"/>
    </source>
</evidence>
<dbReference type="SUPFAM" id="SSF46785">
    <property type="entry name" value="Winged helix' DNA-binding domain"/>
    <property type="match status" value="1"/>
</dbReference>
<dbReference type="InterPro" id="IPR050950">
    <property type="entry name" value="HTH-type_LysR_regulators"/>
</dbReference>
<dbReference type="Pfam" id="PF03466">
    <property type="entry name" value="LysR_substrate"/>
    <property type="match status" value="1"/>
</dbReference>
<dbReference type="InterPro" id="IPR036388">
    <property type="entry name" value="WH-like_DNA-bd_sf"/>
</dbReference>
<dbReference type="InterPro" id="IPR036390">
    <property type="entry name" value="WH_DNA-bd_sf"/>
</dbReference>
<feature type="domain" description="HTH lysR-type" evidence="5">
    <location>
        <begin position="1"/>
        <end position="58"/>
    </location>
</feature>
<keyword evidence="7" id="KW-1185">Reference proteome</keyword>
<comment type="similarity">
    <text evidence="1">Belongs to the LysR transcriptional regulatory family.</text>
</comment>
<keyword evidence="4" id="KW-0804">Transcription</keyword>
<dbReference type="Proteomes" id="UP001501671">
    <property type="component" value="Unassembled WGS sequence"/>
</dbReference>
<gene>
    <name evidence="6" type="ORF">GCM10023144_27170</name>
</gene>
<proteinExistence type="inferred from homology"/>
<evidence type="ECO:0000256" key="1">
    <source>
        <dbReference type="ARBA" id="ARBA00009437"/>
    </source>
</evidence>
<dbReference type="InterPro" id="IPR000847">
    <property type="entry name" value="LysR_HTH_N"/>
</dbReference>
<evidence type="ECO:0000313" key="6">
    <source>
        <dbReference type="EMBL" id="GAA4334678.1"/>
    </source>
</evidence>
<dbReference type="EMBL" id="BAABFO010000012">
    <property type="protein sequence ID" value="GAA4334678.1"/>
    <property type="molecule type" value="Genomic_DNA"/>
</dbReference>
<dbReference type="Gene3D" id="1.10.10.10">
    <property type="entry name" value="Winged helix-like DNA-binding domain superfamily/Winged helix DNA-binding domain"/>
    <property type="match status" value="1"/>
</dbReference>
<keyword evidence="2" id="KW-0805">Transcription regulation</keyword>
<dbReference type="InterPro" id="IPR005119">
    <property type="entry name" value="LysR_subst-bd"/>
</dbReference>
<dbReference type="PRINTS" id="PR00039">
    <property type="entry name" value="HTHLYSR"/>
</dbReference>
<sequence>MDLRRLEYFVKVVEAASFSRAAIVMRMAQSTLSRQIGELEQELGQQLLVRTGRGVAPTEAGLSLLAHARSMLAIAQHARKELLDLDASPRGRVAVGMPSLIALQFGGRLAKAFQARFPLAVLTLTEGLSLHLREWLVEGRLDVAVLFDPLPSPQLDYTVLAREPLVLVAPAGHKPLPASVPLEALPGYPLVLPSPPNAVRNLLDEALRPAQVSLNIATEVGAAHTMLAMVAEGVGCTILPESALRVSGLANGQRLQSASIGPPAIWNSRTLALPKYRPAPRLVRETVAMLKQLIAG</sequence>
<evidence type="ECO:0000256" key="4">
    <source>
        <dbReference type="ARBA" id="ARBA00023163"/>
    </source>
</evidence>
<dbReference type="RefSeq" id="WP_345250337.1">
    <property type="nucleotide sequence ID" value="NZ_BAABFO010000012.1"/>
</dbReference>
<dbReference type="PROSITE" id="PS50931">
    <property type="entry name" value="HTH_LYSR"/>
    <property type="match status" value="1"/>
</dbReference>
<dbReference type="SUPFAM" id="SSF53850">
    <property type="entry name" value="Periplasmic binding protein-like II"/>
    <property type="match status" value="1"/>
</dbReference>
<evidence type="ECO:0000256" key="3">
    <source>
        <dbReference type="ARBA" id="ARBA00023125"/>
    </source>
</evidence>
<dbReference type="PANTHER" id="PTHR30419">
    <property type="entry name" value="HTH-TYPE TRANSCRIPTIONAL REGULATOR YBHD"/>
    <property type="match status" value="1"/>
</dbReference>
<comment type="caution">
    <text evidence="6">The sequence shown here is derived from an EMBL/GenBank/DDBJ whole genome shotgun (WGS) entry which is preliminary data.</text>
</comment>
<keyword evidence="3" id="KW-0238">DNA-binding</keyword>
<accession>A0ABP8H699</accession>
<reference evidence="7" key="1">
    <citation type="journal article" date="2019" name="Int. J. Syst. Evol. Microbiol.">
        <title>The Global Catalogue of Microorganisms (GCM) 10K type strain sequencing project: providing services to taxonomists for standard genome sequencing and annotation.</title>
        <authorList>
            <consortium name="The Broad Institute Genomics Platform"/>
            <consortium name="The Broad Institute Genome Sequencing Center for Infectious Disease"/>
            <person name="Wu L."/>
            <person name="Ma J."/>
        </authorList>
    </citation>
    <scope>NUCLEOTIDE SEQUENCE [LARGE SCALE GENOMIC DNA]</scope>
    <source>
        <strain evidence="7">JCM 17666</strain>
    </source>
</reference>
<evidence type="ECO:0000313" key="7">
    <source>
        <dbReference type="Proteomes" id="UP001501671"/>
    </source>
</evidence>
<dbReference type="Gene3D" id="3.40.190.290">
    <property type="match status" value="1"/>
</dbReference>
<evidence type="ECO:0000256" key="2">
    <source>
        <dbReference type="ARBA" id="ARBA00023015"/>
    </source>
</evidence>
<organism evidence="6 7">
    <name type="scientific">Pigmentiphaga soli</name>
    <dbReference type="NCBI Taxonomy" id="1007095"/>
    <lineage>
        <taxon>Bacteria</taxon>
        <taxon>Pseudomonadati</taxon>
        <taxon>Pseudomonadota</taxon>
        <taxon>Betaproteobacteria</taxon>
        <taxon>Burkholderiales</taxon>
        <taxon>Alcaligenaceae</taxon>
        <taxon>Pigmentiphaga</taxon>
    </lineage>
</organism>
<name>A0ABP8H699_9BURK</name>